<dbReference type="Pfam" id="PF03045">
    <property type="entry name" value="DAN"/>
    <property type="match status" value="1"/>
</dbReference>
<proteinExistence type="predicted"/>
<gene>
    <name evidence="7" type="primary">NBL1</name>
    <name evidence="7" type="ORF">Anas_00155</name>
</gene>
<dbReference type="GO" id="GO:0036122">
    <property type="term" value="F:BMP binding"/>
    <property type="evidence" value="ECO:0007669"/>
    <property type="project" value="TreeGrafter"/>
</dbReference>
<reference evidence="7 8" key="1">
    <citation type="journal article" date="2019" name="PLoS Biol.">
        <title>Sex chromosomes control vertical transmission of feminizing Wolbachia symbionts in an isopod.</title>
        <authorList>
            <person name="Becking T."/>
            <person name="Chebbi M.A."/>
            <person name="Giraud I."/>
            <person name="Moumen B."/>
            <person name="Laverre T."/>
            <person name="Caubet Y."/>
            <person name="Peccoud J."/>
            <person name="Gilbert C."/>
            <person name="Cordaux R."/>
        </authorList>
    </citation>
    <scope>NUCLEOTIDE SEQUENCE [LARGE SCALE GENOMIC DNA]</scope>
    <source>
        <strain evidence="7">ANa2</strain>
        <tissue evidence="7">Whole body excluding digestive tract and cuticle</tissue>
    </source>
</reference>
<comment type="caution">
    <text evidence="7">The sequence shown here is derived from an EMBL/GenBank/DDBJ whole genome shotgun (WGS) entry which is preliminary data.</text>
</comment>
<keyword evidence="3 5" id="KW-0732">Signal</keyword>
<accession>A0A5N5TLY6</accession>
<dbReference type="OrthoDB" id="8196271at2759"/>
<organism evidence="7 8">
    <name type="scientific">Armadillidium nasatum</name>
    <dbReference type="NCBI Taxonomy" id="96803"/>
    <lineage>
        <taxon>Eukaryota</taxon>
        <taxon>Metazoa</taxon>
        <taxon>Ecdysozoa</taxon>
        <taxon>Arthropoda</taxon>
        <taxon>Crustacea</taxon>
        <taxon>Multicrustacea</taxon>
        <taxon>Malacostraca</taxon>
        <taxon>Eumalacostraca</taxon>
        <taxon>Peracarida</taxon>
        <taxon>Isopoda</taxon>
        <taxon>Oniscidea</taxon>
        <taxon>Crinocheta</taxon>
        <taxon>Armadillidiidae</taxon>
        <taxon>Armadillidium</taxon>
    </lineage>
</organism>
<evidence type="ECO:0000259" key="6">
    <source>
        <dbReference type="SMART" id="SM00041"/>
    </source>
</evidence>
<keyword evidence="4" id="KW-1015">Disulfide bond</keyword>
<dbReference type="InterPro" id="IPR004133">
    <property type="entry name" value="DAN_dom"/>
</dbReference>
<dbReference type="PANTHER" id="PTHR15283:SF5">
    <property type="entry name" value="NEUROBLASTOMA SUPPRESSOR OF TUMORIGENICITY 1"/>
    <property type="match status" value="1"/>
</dbReference>
<sequence>MIFVQFIILTSFNICIFCGASASNSILNDVLSEDIPPPKSPKPSKHHKVHGLILNPDQHSWCELKEIKQIVTHANCESQEMANFVCVGTCFSYSVPQTEPEIPGDEMLDYCDSCQPAESYWTTVVLNCEDEGTEYQVTKNIQKITNCSCSPCKPTRKSSLNNDVRQTEHRTSDLIYKMLPDSHPLSSLSDEHASILDDHRYSMVSLLDLKKEFNLNSIQENMLSGKLLMKDVVSFTDDEDQTDPLRTHLSN</sequence>
<dbReference type="InterPro" id="IPR006207">
    <property type="entry name" value="Cys_knot_C"/>
</dbReference>
<dbReference type="EMBL" id="SEYY01000462">
    <property type="protein sequence ID" value="KAB7507187.1"/>
    <property type="molecule type" value="Genomic_DNA"/>
</dbReference>
<evidence type="ECO:0000256" key="2">
    <source>
        <dbReference type="ARBA" id="ARBA00022525"/>
    </source>
</evidence>
<dbReference type="GO" id="GO:0009887">
    <property type="term" value="P:animal organ morphogenesis"/>
    <property type="evidence" value="ECO:0007669"/>
    <property type="project" value="TreeGrafter"/>
</dbReference>
<feature type="chain" id="PRO_5024329906" evidence="5">
    <location>
        <begin position="23"/>
        <end position="251"/>
    </location>
</feature>
<keyword evidence="8" id="KW-1185">Reference proteome</keyword>
<protein>
    <submittedName>
        <fullName evidence="7">Neuroblastoma suppressor of tumorigenicity 1</fullName>
    </submittedName>
</protein>
<evidence type="ECO:0000256" key="5">
    <source>
        <dbReference type="SAM" id="SignalP"/>
    </source>
</evidence>
<dbReference type="AlphaFoldDB" id="A0A5N5TLY6"/>
<feature type="domain" description="CTCK" evidence="6">
    <location>
        <begin position="64"/>
        <end position="153"/>
    </location>
</feature>
<name>A0A5N5TLY6_9CRUS</name>
<evidence type="ECO:0000256" key="1">
    <source>
        <dbReference type="ARBA" id="ARBA00004613"/>
    </source>
</evidence>
<dbReference type="GO" id="GO:0038098">
    <property type="term" value="P:sequestering of BMP from receptor via BMP binding"/>
    <property type="evidence" value="ECO:0007669"/>
    <property type="project" value="TreeGrafter"/>
</dbReference>
<evidence type="ECO:0000313" key="7">
    <source>
        <dbReference type="EMBL" id="KAB7507187.1"/>
    </source>
</evidence>
<evidence type="ECO:0000256" key="3">
    <source>
        <dbReference type="ARBA" id="ARBA00022729"/>
    </source>
</evidence>
<keyword evidence="2" id="KW-0964">Secreted</keyword>
<comment type="subcellular location">
    <subcellularLocation>
        <location evidence="1">Secreted</location>
    </subcellularLocation>
</comment>
<dbReference type="Proteomes" id="UP000326759">
    <property type="component" value="Unassembled WGS sequence"/>
</dbReference>
<evidence type="ECO:0000313" key="8">
    <source>
        <dbReference type="Proteomes" id="UP000326759"/>
    </source>
</evidence>
<dbReference type="PANTHER" id="PTHR15283">
    <property type="entry name" value="GREMLIN 1"/>
    <property type="match status" value="1"/>
</dbReference>
<evidence type="ECO:0000256" key="4">
    <source>
        <dbReference type="ARBA" id="ARBA00023157"/>
    </source>
</evidence>
<dbReference type="GO" id="GO:0048018">
    <property type="term" value="F:receptor ligand activity"/>
    <property type="evidence" value="ECO:0007669"/>
    <property type="project" value="TreeGrafter"/>
</dbReference>
<dbReference type="SMART" id="SM00041">
    <property type="entry name" value="CT"/>
    <property type="match status" value="1"/>
</dbReference>
<dbReference type="GO" id="GO:0005615">
    <property type="term" value="C:extracellular space"/>
    <property type="evidence" value="ECO:0007669"/>
    <property type="project" value="TreeGrafter"/>
</dbReference>
<dbReference type="Gene3D" id="2.10.90.10">
    <property type="entry name" value="Cystine-knot cytokines"/>
    <property type="match status" value="1"/>
</dbReference>
<feature type="signal peptide" evidence="5">
    <location>
        <begin position="1"/>
        <end position="22"/>
    </location>
</feature>
<dbReference type="InterPro" id="IPR029034">
    <property type="entry name" value="Cystine-knot_cytokine"/>
</dbReference>